<organism evidence="1 2">
    <name type="scientific">Mucuna pruriens</name>
    <name type="common">Velvet bean</name>
    <name type="synonym">Dolichos pruriens</name>
    <dbReference type="NCBI Taxonomy" id="157652"/>
    <lineage>
        <taxon>Eukaryota</taxon>
        <taxon>Viridiplantae</taxon>
        <taxon>Streptophyta</taxon>
        <taxon>Embryophyta</taxon>
        <taxon>Tracheophyta</taxon>
        <taxon>Spermatophyta</taxon>
        <taxon>Magnoliopsida</taxon>
        <taxon>eudicotyledons</taxon>
        <taxon>Gunneridae</taxon>
        <taxon>Pentapetalae</taxon>
        <taxon>rosids</taxon>
        <taxon>fabids</taxon>
        <taxon>Fabales</taxon>
        <taxon>Fabaceae</taxon>
        <taxon>Papilionoideae</taxon>
        <taxon>50 kb inversion clade</taxon>
        <taxon>NPAAA clade</taxon>
        <taxon>indigoferoid/millettioid clade</taxon>
        <taxon>Phaseoleae</taxon>
        <taxon>Mucuna</taxon>
    </lineage>
</organism>
<accession>A0A371F019</accession>
<evidence type="ECO:0000313" key="2">
    <source>
        <dbReference type="Proteomes" id="UP000257109"/>
    </source>
</evidence>
<dbReference type="Proteomes" id="UP000257109">
    <property type="component" value="Unassembled WGS sequence"/>
</dbReference>
<dbReference type="EMBL" id="QJKJ01011256">
    <property type="protein sequence ID" value="RDX71632.1"/>
    <property type="molecule type" value="Genomic_DNA"/>
</dbReference>
<dbReference type="AlphaFoldDB" id="A0A371F019"/>
<dbReference type="OrthoDB" id="1414623at2759"/>
<feature type="non-terminal residue" evidence="1">
    <location>
        <position position="114"/>
    </location>
</feature>
<name>A0A371F019_MUCPR</name>
<sequence>LNYFEVVVYSNSNYVGYVDSRKSTFGYIFLLARGTKCHGIVENNVLPFTMEVEFTMCCKTILGLGIGNSIAKLLRIYCDNSIIVFLNNVKYSNGAKYMDLKYLLRKKSAIYSVN</sequence>
<evidence type="ECO:0000313" key="1">
    <source>
        <dbReference type="EMBL" id="RDX71632.1"/>
    </source>
</evidence>
<keyword evidence="2" id="KW-1185">Reference proteome</keyword>
<feature type="non-terminal residue" evidence="1">
    <location>
        <position position="1"/>
    </location>
</feature>
<reference evidence="1" key="1">
    <citation type="submission" date="2018-05" db="EMBL/GenBank/DDBJ databases">
        <title>Draft genome of Mucuna pruriens seed.</title>
        <authorList>
            <person name="Nnadi N.E."/>
            <person name="Vos R."/>
            <person name="Hasami M.H."/>
            <person name="Devisetty U.K."/>
            <person name="Aguiy J.C."/>
        </authorList>
    </citation>
    <scope>NUCLEOTIDE SEQUENCE [LARGE SCALE GENOMIC DNA]</scope>
    <source>
        <strain evidence="1">JCA_2017</strain>
    </source>
</reference>
<protein>
    <submittedName>
        <fullName evidence="1">Uncharacterized protein</fullName>
    </submittedName>
</protein>
<comment type="caution">
    <text evidence="1">The sequence shown here is derived from an EMBL/GenBank/DDBJ whole genome shotgun (WGS) entry which is preliminary data.</text>
</comment>
<proteinExistence type="predicted"/>
<gene>
    <name evidence="1" type="ORF">CR513_49000</name>
</gene>